<evidence type="ECO:0000313" key="1">
    <source>
        <dbReference type="EMBL" id="KOG36868.1"/>
    </source>
</evidence>
<protein>
    <submittedName>
        <fullName evidence="1">Uncharacterized protein</fullName>
    </submittedName>
</protein>
<reference evidence="1 2" key="1">
    <citation type="submission" date="2015-07" db="EMBL/GenBank/DDBJ databases">
        <authorList>
            <person name="Ju K.-S."/>
            <person name="Doroghazi J.R."/>
            <person name="Metcalf W.W."/>
        </authorList>
    </citation>
    <scope>NUCLEOTIDE SEQUENCE [LARGE SCALE GENOMIC DNA]</scope>
    <source>
        <strain evidence="1 2">NRRL B-3589</strain>
    </source>
</reference>
<feature type="non-terminal residue" evidence="1">
    <location>
        <position position="114"/>
    </location>
</feature>
<comment type="caution">
    <text evidence="1">The sequence shown here is derived from an EMBL/GenBank/DDBJ whole genome shotgun (WGS) entry which is preliminary data.</text>
</comment>
<organism evidence="1 2">
    <name type="scientific">Streptomyces varsoviensis</name>
    <dbReference type="NCBI Taxonomy" id="67373"/>
    <lineage>
        <taxon>Bacteria</taxon>
        <taxon>Bacillati</taxon>
        <taxon>Actinomycetota</taxon>
        <taxon>Actinomycetes</taxon>
        <taxon>Kitasatosporales</taxon>
        <taxon>Streptomycetaceae</taxon>
        <taxon>Streptomyces</taxon>
    </lineage>
</organism>
<dbReference type="Proteomes" id="UP000037020">
    <property type="component" value="Unassembled WGS sequence"/>
</dbReference>
<accession>A0ABR5IQS4</accession>
<feature type="non-terminal residue" evidence="1">
    <location>
        <position position="1"/>
    </location>
</feature>
<evidence type="ECO:0000313" key="2">
    <source>
        <dbReference type="Proteomes" id="UP000037020"/>
    </source>
</evidence>
<name>A0ABR5IQS4_9ACTN</name>
<sequence length="114" mass="12220">TGALRRAVRPGELTSTRRLGGTGALRRGCLLRPGRSVCRTGGLFHARNAALASRLPGGDALSRTRSVSRARGLRRARNLGYARARRCARSRQRTGALCVPGDRARTGAPVSYTH</sequence>
<gene>
    <name evidence="1" type="ORF">ADK38_47395</name>
</gene>
<proteinExistence type="predicted"/>
<dbReference type="EMBL" id="LGUT01004750">
    <property type="protein sequence ID" value="KOG36868.1"/>
    <property type="molecule type" value="Genomic_DNA"/>
</dbReference>
<keyword evidence="2" id="KW-1185">Reference proteome</keyword>